<dbReference type="PANTHER" id="PTHR11552:SF201">
    <property type="entry name" value="GLUCOSE-METHANOL-CHOLINE OXIDOREDUCTASE N-TERMINAL DOMAIN-CONTAINING PROTEIN"/>
    <property type="match status" value="1"/>
</dbReference>
<feature type="domain" description="Glucose-methanol-choline oxidoreductase C-terminal" evidence="10">
    <location>
        <begin position="458"/>
        <end position="594"/>
    </location>
</feature>
<dbReference type="PANTHER" id="PTHR11552">
    <property type="entry name" value="GLUCOSE-METHANOL-CHOLINE GMC OXIDOREDUCTASE"/>
    <property type="match status" value="1"/>
</dbReference>
<feature type="active site" description="Proton acceptor" evidence="6">
    <location>
        <position position="585"/>
    </location>
</feature>
<name>A0A9P7NE97_9HYPO</name>
<evidence type="ECO:0000256" key="6">
    <source>
        <dbReference type="PIRSR" id="PIRSR000137-1"/>
    </source>
</evidence>
<evidence type="ECO:0000256" key="1">
    <source>
        <dbReference type="ARBA" id="ARBA00001974"/>
    </source>
</evidence>
<dbReference type="AlphaFoldDB" id="A0A9P7NE97"/>
<feature type="signal peptide" evidence="8">
    <location>
        <begin position="1"/>
        <end position="19"/>
    </location>
</feature>
<dbReference type="Pfam" id="PF05199">
    <property type="entry name" value="GMC_oxred_C"/>
    <property type="match status" value="1"/>
</dbReference>
<feature type="active site" description="Proton donor" evidence="6">
    <location>
        <position position="542"/>
    </location>
</feature>
<keyword evidence="12" id="KW-1185">Reference proteome</keyword>
<dbReference type="Gene3D" id="3.30.560.10">
    <property type="entry name" value="Glucose Oxidase, domain 3"/>
    <property type="match status" value="1"/>
</dbReference>
<dbReference type="InterPro" id="IPR027424">
    <property type="entry name" value="Glucose_Oxidase_domain_2"/>
</dbReference>
<proteinExistence type="inferred from homology"/>
<evidence type="ECO:0008006" key="13">
    <source>
        <dbReference type="Google" id="ProtNLM"/>
    </source>
</evidence>
<organism evidence="11 12">
    <name type="scientific">Claviceps pusilla</name>
    <dbReference type="NCBI Taxonomy" id="123648"/>
    <lineage>
        <taxon>Eukaryota</taxon>
        <taxon>Fungi</taxon>
        <taxon>Dikarya</taxon>
        <taxon>Ascomycota</taxon>
        <taxon>Pezizomycotina</taxon>
        <taxon>Sordariomycetes</taxon>
        <taxon>Hypocreomycetidae</taxon>
        <taxon>Hypocreales</taxon>
        <taxon>Clavicipitaceae</taxon>
        <taxon>Claviceps</taxon>
    </lineage>
</organism>
<keyword evidence="3" id="KW-0285">Flavoprotein</keyword>
<dbReference type="OrthoDB" id="269227at2759"/>
<feature type="binding site" evidence="7">
    <location>
        <begin position="114"/>
        <end position="117"/>
    </location>
    <ligand>
        <name>FAD</name>
        <dbReference type="ChEBI" id="CHEBI:57692"/>
    </ligand>
</feature>
<dbReference type="SUPFAM" id="SSF54373">
    <property type="entry name" value="FAD-linked reductases, C-terminal domain"/>
    <property type="match status" value="1"/>
</dbReference>
<dbReference type="Gene3D" id="3.50.50.60">
    <property type="entry name" value="FAD/NAD(P)-binding domain"/>
    <property type="match status" value="1"/>
</dbReference>
<reference evidence="11" key="1">
    <citation type="journal article" date="2020" name="bioRxiv">
        <title>Whole genome comparisons of ergot fungi reveals the divergence and evolution of species within the genus Claviceps are the result of varying mechanisms driving genome evolution and host range expansion.</title>
        <authorList>
            <person name="Wyka S.A."/>
            <person name="Mondo S.J."/>
            <person name="Liu M."/>
            <person name="Dettman J."/>
            <person name="Nalam V."/>
            <person name="Broders K.D."/>
        </authorList>
    </citation>
    <scope>NUCLEOTIDE SEQUENCE</scope>
    <source>
        <strain evidence="11">CCC 602</strain>
    </source>
</reference>
<evidence type="ECO:0000256" key="5">
    <source>
        <dbReference type="ARBA" id="ARBA00023002"/>
    </source>
</evidence>
<dbReference type="Proteomes" id="UP000748025">
    <property type="component" value="Unassembled WGS sequence"/>
</dbReference>
<evidence type="ECO:0000313" key="11">
    <source>
        <dbReference type="EMBL" id="KAG6015125.1"/>
    </source>
</evidence>
<feature type="chain" id="PRO_5040282597" description="Glucose oxidase" evidence="8">
    <location>
        <begin position="20"/>
        <end position="606"/>
    </location>
</feature>
<evidence type="ECO:0000256" key="3">
    <source>
        <dbReference type="ARBA" id="ARBA00022630"/>
    </source>
</evidence>
<keyword evidence="4 7" id="KW-0274">FAD</keyword>
<comment type="caution">
    <text evidence="11">The sequence shown here is derived from an EMBL/GenBank/DDBJ whole genome shotgun (WGS) entry which is preliminary data.</text>
</comment>
<keyword evidence="8" id="KW-0732">Signal</keyword>
<evidence type="ECO:0000313" key="12">
    <source>
        <dbReference type="Proteomes" id="UP000748025"/>
    </source>
</evidence>
<dbReference type="InterPro" id="IPR007867">
    <property type="entry name" value="GMC_OxRtase_C"/>
</dbReference>
<comment type="cofactor">
    <cofactor evidence="1 7">
        <name>FAD</name>
        <dbReference type="ChEBI" id="CHEBI:57692"/>
    </cofactor>
</comment>
<gene>
    <name evidence="11" type="ORF">E4U43_005720</name>
</gene>
<dbReference type="GO" id="GO:0016614">
    <property type="term" value="F:oxidoreductase activity, acting on CH-OH group of donors"/>
    <property type="evidence" value="ECO:0007669"/>
    <property type="project" value="InterPro"/>
</dbReference>
<evidence type="ECO:0000256" key="2">
    <source>
        <dbReference type="ARBA" id="ARBA00010790"/>
    </source>
</evidence>
<evidence type="ECO:0000259" key="9">
    <source>
        <dbReference type="Pfam" id="PF00732"/>
    </source>
</evidence>
<evidence type="ECO:0000259" key="10">
    <source>
        <dbReference type="Pfam" id="PF05199"/>
    </source>
</evidence>
<feature type="domain" description="Glucose-methanol-choline oxidoreductase N-terminal" evidence="9">
    <location>
        <begin position="34"/>
        <end position="345"/>
    </location>
</feature>
<accession>A0A9P7NE97</accession>
<keyword evidence="5" id="KW-0560">Oxidoreductase</keyword>
<dbReference type="InterPro" id="IPR000172">
    <property type="entry name" value="GMC_OxRdtase_N"/>
</dbReference>
<dbReference type="SUPFAM" id="SSF51905">
    <property type="entry name" value="FAD/NAD(P)-binding domain"/>
    <property type="match status" value="1"/>
</dbReference>
<dbReference type="PIRSF" id="PIRSF000137">
    <property type="entry name" value="Alcohol_oxidase"/>
    <property type="match status" value="1"/>
</dbReference>
<comment type="similarity">
    <text evidence="2">Belongs to the GMC oxidoreductase family.</text>
</comment>
<dbReference type="GO" id="GO:0050660">
    <property type="term" value="F:flavin adenine dinucleotide binding"/>
    <property type="evidence" value="ECO:0007669"/>
    <property type="project" value="InterPro"/>
</dbReference>
<dbReference type="Pfam" id="PF00732">
    <property type="entry name" value="GMC_oxred_N"/>
    <property type="match status" value="1"/>
</dbReference>
<sequence>MPPTLPSVAIMALAGLACATVITDDAAVVANKTFDFVIVGAGLSGITLSGRGHSVLIIEAGPDGSWNPAVFNAEGRPYPATYCNWNYPMYDNDGNKRNSTIDSGACIGGSTSINGMVWYRPTKAEIDHLEHLGNPGWNWRHLEPYMKAIERNIPPTDDQIAQGAGYDAAVHGYHGFVNTSFPTPMRIPRAVKLYKEALPHAFPGLAISNDLSNRTSVVSASTSWTIWHDPVTGKMKRSSAADALLWAPGQQRLSLTVLANHTVDKVNLDQTLKANGVRFSPTLSRDSNQQYAVKAAKSVILAAGSLATAPILERSGVGKASILSAAKVKQLVDLPGVGTNLNDQPGSATSALVKEEYQNDTSLIDGRKLFAPEISLVNIDNIWSAGSSAITQSLSSPARLSSRADSLVAAGAAVNVQGAEMILNTTIQLIVQSRLPVAEVIAESFSSVLSAPFWPLMPLSRGHVHISSANPFVSPIIMPRFLTDVFDQQVAIALARRSRDLWNSPPLAGLVADAYYDPAVGPNATDADYIEWLQRTAGGAAHWIGATAMLPRELGGVVDPRLRVYGTKNLRVVDAGVLPFQITSHLMSTLYAVAQRAAKLILQDCE</sequence>
<dbReference type="Gene3D" id="4.10.450.10">
    <property type="entry name" value="Glucose Oxidase, domain 2"/>
    <property type="match status" value="1"/>
</dbReference>
<dbReference type="InterPro" id="IPR012132">
    <property type="entry name" value="GMC_OxRdtase"/>
</dbReference>
<protein>
    <recommendedName>
        <fullName evidence="13">Glucose oxidase</fullName>
    </recommendedName>
</protein>
<evidence type="ECO:0000256" key="8">
    <source>
        <dbReference type="SAM" id="SignalP"/>
    </source>
</evidence>
<feature type="binding site" evidence="7">
    <location>
        <position position="263"/>
    </location>
    <ligand>
        <name>FAD</name>
        <dbReference type="ChEBI" id="CHEBI:57692"/>
    </ligand>
</feature>
<evidence type="ECO:0000256" key="4">
    <source>
        <dbReference type="ARBA" id="ARBA00022827"/>
    </source>
</evidence>
<dbReference type="InterPro" id="IPR036188">
    <property type="entry name" value="FAD/NAD-bd_sf"/>
</dbReference>
<evidence type="ECO:0000256" key="7">
    <source>
        <dbReference type="PIRSR" id="PIRSR000137-2"/>
    </source>
</evidence>
<dbReference type="EMBL" id="SRPW01000380">
    <property type="protein sequence ID" value="KAG6015125.1"/>
    <property type="molecule type" value="Genomic_DNA"/>
</dbReference>